<dbReference type="CDD" id="cd00165">
    <property type="entry name" value="S4"/>
    <property type="match status" value="1"/>
</dbReference>
<dbReference type="FunFam" id="3.10.290.10:FF:000003">
    <property type="entry name" value="Pseudouridine synthase"/>
    <property type="match status" value="1"/>
</dbReference>
<organism evidence="9 10">
    <name type="scientific">Niveispirillum lacus</name>
    <dbReference type="NCBI Taxonomy" id="1981099"/>
    <lineage>
        <taxon>Bacteria</taxon>
        <taxon>Pseudomonadati</taxon>
        <taxon>Pseudomonadota</taxon>
        <taxon>Alphaproteobacteria</taxon>
        <taxon>Rhodospirillales</taxon>
        <taxon>Azospirillaceae</taxon>
        <taxon>Niveispirillum</taxon>
    </lineage>
</organism>
<comment type="catalytic activity">
    <reaction evidence="1">
        <text>a uridine in RNA = a pseudouridine in RNA</text>
        <dbReference type="Rhea" id="RHEA:48348"/>
        <dbReference type="Rhea" id="RHEA-COMP:12068"/>
        <dbReference type="Rhea" id="RHEA-COMP:12069"/>
        <dbReference type="ChEBI" id="CHEBI:65314"/>
        <dbReference type="ChEBI" id="CHEBI:65315"/>
    </reaction>
</comment>
<sequence>MSQNSYDPLRQVPVDAVADETDLDAAPELAGGERIAKRLARAGVCSRRDAERWIAEGRVRVNGVTLESPAFLVRDGDRIQVDGQNVGEPEPTRLWRYHKPEGLVTTARDEKGRATVFDHLPHTLPRVISVGRLDLASEGLLLLTNDGALARHLELPSTGWLRRYRIRVHGVPTPETMRKLEEGVVIEGLAYGPIETVIDRTVGYNSWLTVGLREGKNREVRRVFEWLGLPVSRLIRIAYGPFQLGKLEPGAVEEVPRRVLRDQMPDFFPAEEEPAPADAPAKPVSGAAPRMRYDRLPKAMAAAAPSSATKGKAKPSAAKARDSVERLIGGGRKAATTATTPKRTPSPSRVEAEVPKAARRGAGDQLSDSARRAVAKLDRALAGADIPDDDTPSRRGPKPAPKRATAAPAKPARSSGDMAAKPPSKPPQKAPKGGAPRADRRR</sequence>
<keyword evidence="4 6" id="KW-0413">Isomerase</keyword>
<evidence type="ECO:0000313" key="10">
    <source>
        <dbReference type="Proteomes" id="UP000216998"/>
    </source>
</evidence>
<reference evidence="9 10" key="1">
    <citation type="submission" date="2017-07" db="EMBL/GenBank/DDBJ databases">
        <title>Niveispirillum cyanobacteriorum sp. nov., isolated from cyanobacterial aggregates in a eutrophic lake.</title>
        <authorList>
            <person name="Cai H."/>
        </authorList>
    </citation>
    <scope>NUCLEOTIDE SEQUENCE [LARGE SCALE GENOMIC DNA]</scope>
    <source>
        <strain evidence="10">TH1-14</strain>
    </source>
</reference>
<dbReference type="OrthoDB" id="9807213at2"/>
<dbReference type="EMBL" id="NOXU01000031">
    <property type="protein sequence ID" value="OYQ32591.1"/>
    <property type="molecule type" value="Genomic_DNA"/>
</dbReference>
<protein>
    <recommendedName>
        <fullName evidence="6">Pseudouridine synthase</fullName>
        <ecNumber evidence="6">5.4.99.-</ecNumber>
    </recommendedName>
</protein>
<dbReference type="AlphaFoldDB" id="A0A255YTT1"/>
<dbReference type="GO" id="GO:0003723">
    <property type="term" value="F:RNA binding"/>
    <property type="evidence" value="ECO:0007669"/>
    <property type="project" value="UniProtKB-KW"/>
</dbReference>
<evidence type="ECO:0000256" key="2">
    <source>
        <dbReference type="ARBA" id="ARBA00008348"/>
    </source>
</evidence>
<dbReference type="SUPFAM" id="SSF55120">
    <property type="entry name" value="Pseudouridine synthase"/>
    <property type="match status" value="1"/>
</dbReference>
<feature type="region of interest" description="Disordered" evidence="7">
    <location>
        <begin position="268"/>
        <end position="287"/>
    </location>
</feature>
<dbReference type="InterPro" id="IPR020094">
    <property type="entry name" value="TruA/RsuA/RluB/E/F_N"/>
</dbReference>
<dbReference type="InterPro" id="IPR036986">
    <property type="entry name" value="S4_RNA-bd_sf"/>
</dbReference>
<dbReference type="PANTHER" id="PTHR47683:SF3">
    <property type="entry name" value="RIBOSOMAL LARGE SUBUNIT PSEUDOURIDINE SYNTHASE B"/>
    <property type="match status" value="1"/>
</dbReference>
<dbReference type="PROSITE" id="PS50889">
    <property type="entry name" value="S4"/>
    <property type="match status" value="1"/>
</dbReference>
<evidence type="ECO:0000256" key="4">
    <source>
        <dbReference type="ARBA" id="ARBA00023235"/>
    </source>
</evidence>
<evidence type="ECO:0000259" key="8">
    <source>
        <dbReference type="SMART" id="SM00363"/>
    </source>
</evidence>
<accession>A0A255YTT1</accession>
<dbReference type="InterPro" id="IPR042092">
    <property type="entry name" value="PsdUridine_s_RsuA/RluB/E/F_cat"/>
</dbReference>
<evidence type="ECO:0000256" key="1">
    <source>
        <dbReference type="ARBA" id="ARBA00000073"/>
    </source>
</evidence>
<dbReference type="SUPFAM" id="SSF55174">
    <property type="entry name" value="Alpha-L RNA-binding motif"/>
    <property type="match status" value="1"/>
</dbReference>
<dbReference type="InterPro" id="IPR000748">
    <property type="entry name" value="PsdUridine_synth_RsuA/RluB/E/F"/>
</dbReference>
<evidence type="ECO:0000256" key="3">
    <source>
        <dbReference type="ARBA" id="ARBA00022884"/>
    </source>
</evidence>
<dbReference type="GO" id="GO:0000455">
    <property type="term" value="P:enzyme-directed rRNA pseudouridine synthesis"/>
    <property type="evidence" value="ECO:0007669"/>
    <property type="project" value="UniProtKB-ARBA"/>
</dbReference>
<comment type="similarity">
    <text evidence="2 6">Belongs to the pseudouridine synthase RsuA family.</text>
</comment>
<name>A0A255YTT1_9PROT</name>
<dbReference type="InterPro" id="IPR006145">
    <property type="entry name" value="PsdUridine_synth_RsuA/RluA"/>
</dbReference>
<dbReference type="Gene3D" id="3.30.70.580">
    <property type="entry name" value="Pseudouridine synthase I, catalytic domain, N-terminal subdomain"/>
    <property type="match status" value="1"/>
</dbReference>
<keyword evidence="10" id="KW-1185">Reference proteome</keyword>
<dbReference type="InterPro" id="IPR050343">
    <property type="entry name" value="RsuA_PseudoU_synthase"/>
</dbReference>
<dbReference type="EC" id="5.4.99.-" evidence="6"/>
<dbReference type="PANTHER" id="PTHR47683">
    <property type="entry name" value="PSEUDOURIDINE SYNTHASE FAMILY PROTEIN-RELATED"/>
    <property type="match status" value="1"/>
</dbReference>
<feature type="compositionally biased region" description="Low complexity" evidence="7">
    <location>
        <begin position="299"/>
        <end position="318"/>
    </location>
</feature>
<dbReference type="InterPro" id="IPR002942">
    <property type="entry name" value="S4_RNA-bd"/>
</dbReference>
<dbReference type="SMART" id="SM00363">
    <property type="entry name" value="S4"/>
    <property type="match status" value="1"/>
</dbReference>
<evidence type="ECO:0000313" key="9">
    <source>
        <dbReference type="EMBL" id="OYQ32591.1"/>
    </source>
</evidence>
<dbReference type="PROSITE" id="PS01149">
    <property type="entry name" value="PSI_RSU"/>
    <property type="match status" value="1"/>
</dbReference>
<feature type="domain" description="RNA-binding S4" evidence="8">
    <location>
        <begin position="33"/>
        <end position="92"/>
    </location>
</feature>
<dbReference type="NCBIfam" id="TIGR00093">
    <property type="entry name" value="pseudouridine synthase"/>
    <property type="match status" value="1"/>
</dbReference>
<dbReference type="InterPro" id="IPR018496">
    <property type="entry name" value="PsdUridine_synth_RsuA/RluB_CS"/>
</dbReference>
<feature type="compositionally biased region" description="Low complexity" evidence="7">
    <location>
        <begin position="333"/>
        <end position="349"/>
    </location>
</feature>
<dbReference type="Proteomes" id="UP000216998">
    <property type="component" value="Unassembled WGS sequence"/>
</dbReference>
<feature type="compositionally biased region" description="Low complexity" evidence="7">
    <location>
        <begin position="402"/>
        <end position="422"/>
    </location>
</feature>
<evidence type="ECO:0000256" key="7">
    <source>
        <dbReference type="SAM" id="MobiDB-lite"/>
    </source>
</evidence>
<dbReference type="Pfam" id="PF01479">
    <property type="entry name" value="S4"/>
    <property type="match status" value="1"/>
</dbReference>
<dbReference type="RefSeq" id="WP_094457626.1">
    <property type="nucleotide sequence ID" value="NZ_NOXU01000031.1"/>
</dbReference>
<gene>
    <name evidence="9" type="ORF">CHU95_17580</name>
</gene>
<evidence type="ECO:0000256" key="6">
    <source>
        <dbReference type="RuleBase" id="RU003887"/>
    </source>
</evidence>
<dbReference type="Pfam" id="PF00849">
    <property type="entry name" value="PseudoU_synth_2"/>
    <property type="match status" value="1"/>
</dbReference>
<dbReference type="GO" id="GO:0120159">
    <property type="term" value="F:rRNA pseudouridine synthase activity"/>
    <property type="evidence" value="ECO:0007669"/>
    <property type="project" value="UniProtKB-ARBA"/>
</dbReference>
<evidence type="ECO:0000256" key="5">
    <source>
        <dbReference type="PROSITE-ProRule" id="PRU00182"/>
    </source>
</evidence>
<dbReference type="InterPro" id="IPR020103">
    <property type="entry name" value="PsdUridine_synth_cat_dom_sf"/>
</dbReference>
<comment type="caution">
    <text evidence="9">The sequence shown here is derived from an EMBL/GenBank/DDBJ whole genome shotgun (WGS) entry which is preliminary data.</text>
</comment>
<keyword evidence="3 5" id="KW-0694">RNA-binding</keyword>
<feature type="compositionally biased region" description="Basic and acidic residues" evidence="7">
    <location>
        <begin position="369"/>
        <end position="379"/>
    </location>
</feature>
<proteinExistence type="inferred from homology"/>
<dbReference type="Gene3D" id="3.30.70.1560">
    <property type="entry name" value="Alpha-L RNA-binding motif"/>
    <property type="match status" value="1"/>
</dbReference>
<dbReference type="Gene3D" id="3.10.290.10">
    <property type="entry name" value="RNA-binding S4 domain"/>
    <property type="match status" value="1"/>
</dbReference>
<feature type="region of interest" description="Disordered" evidence="7">
    <location>
        <begin position="299"/>
        <end position="442"/>
    </location>
</feature>